<keyword evidence="3 7" id="KW-0597">Phosphoprotein</keyword>
<dbReference type="PRINTS" id="PR00344">
    <property type="entry name" value="BCTRLSENSOR"/>
</dbReference>
<organism evidence="10 11">
    <name type="scientific">Nostoc paludosum FACHB-159</name>
    <dbReference type="NCBI Taxonomy" id="2692908"/>
    <lineage>
        <taxon>Bacteria</taxon>
        <taxon>Bacillati</taxon>
        <taxon>Cyanobacteriota</taxon>
        <taxon>Cyanophyceae</taxon>
        <taxon>Nostocales</taxon>
        <taxon>Nostocaceae</taxon>
        <taxon>Nostoc</taxon>
    </lineage>
</organism>
<keyword evidence="4" id="KW-0808">Transferase</keyword>
<dbReference type="InterPro" id="IPR003661">
    <property type="entry name" value="HisK_dim/P_dom"/>
</dbReference>
<dbReference type="InterPro" id="IPR004358">
    <property type="entry name" value="Sig_transdc_His_kin-like_C"/>
</dbReference>
<dbReference type="InterPro" id="IPR036890">
    <property type="entry name" value="HATPase_C_sf"/>
</dbReference>
<dbReference type="SUPFAM" id="SSF55874">
    <property type="entry name" value="ATPase domain of HSP90 chaperone/DNA topoisomerase II/histidine kinase"/>
    <property type="match status" value="1"/>
</dbReference>
<dbReference type="InterPro" id="IPR005467">
    <property type="entry name" value="His_kinase_dom"/>
</dbReference>
<dbReference type="Gene3D" id="3.40.50.2300">
    <property type="match status" value="1"/>
</dbReference>
<dbReference type="Gene3D" id="1.10.287.130">
    <property type="match status" value="1"/>
</dbReference>
<dbReference type="PANTHER" id="PTHR43047">
    <property type="entry name" value="TWO-COMPONENT HISTIDINE PROTEIN KINASE"/>
    <property type="match status" value="1"/>
</dbReference>
<gene>
    <name evidence="10" type="ORF">H6H03_03705</name>
</gene>
<dbReference type="Pfam" id="PF00072">
    <property type="entry name" value="Response_reg"/>
    <property type="match status" value="1"/>
</dbReference>
<dbReference type="CDD" id="cd00075">
    <property type="entry name" value="HATPase"/>
    <property type="match status" value="1"/>
</dbReference>
<dbReference type="EMBL" id="JACJTU010000002">
    <property type="protein sequence ID" value="MBD2733021.1"/>
    <property type="molecule type" value="Genomic_DNA"/>
</dbReference>
<dbReference type="Gene3D" id="3.30.565.10">
    <property type="entry name" value="Histidine kinase-like ATPase, C-terminal domain"/>
    <property type="match status" value="1"/>
</dbReference>
<sequence>MNGTSILSNIQTTQTVRILIVEDEYILAMNLQEILESLGYTILDIADSAETAIDKASELLPNLVLMDIRLRGEIDGIQAAEQIWNRLQIPVLYITGHSDKSTVERAKLTNAFGYILKPVKEQQLYVAIQTALNRYQNEQLTQLQRLNELKENFLATTSDEIRMPLWNIKMTISVLEKILEREDILNSELLSPFESVAGYLSILRQHCEQGLDLVNNLLSVQMIDADVHPLKLTSFQLQDWLPQVASHFRERARSQQQIFHLSIPPDLPAIVSDLAILTKIVSELLNNACKYSPPDEEIRLAVRLIYTTKSFINDDTEFQTITTSQVPFFEITISNSGVLIPTKQQSRIFEPFYRIPDNDFWKNGGPGLGLALVKKLLEYLQGTVEVTSIHGWTRFTVLLPLSLQIF</sequence>
<dbReference type="InterPro" id="IPR003594">
    <property type="entry name" value="HATPase_dom"/>
</dbReference>
<keyword evidence="5" id="KW-0418">Kinase</keyword>
<comment type="caution">
    <text evidence="10">The sequence shown here is derived from an EMBL/GenBank/DDBJ whole genome shotgun (WGS) entry which is preliminary data.</text>
</comment>
<dbReference type="InterPro" id="IPR036097">
    <property type="entry name" value="HisK_dim/P_sf"/>
</dbReference>
<evidence type="ECO:0000256" key="3">
    <source>
        <dbReference type="ARBA" id="ARBA00022553"/>
    </source>
</evidence>
<dbReference type="PROSITE" id="PS50109">
    <property type="entry name" value="HIS_KIN"/>
    <property type="match status" value="1"/>
</dbReference>
<dbReference type="Proteomes" id="UP000637383">
    <property type="component" value="Unassembled WGS sequence"/>
</dbReference>
<evidence type="ECO:0000256" key="6">
    <source>
        <dbReference type="ARBA" id="ARBA00023012"/>
    </source>
</evidence>
<evidence type="ECO:0000256" key="4">
    <source>
        <dbReference type="ARBA" id="ARBA00022679"/>
    </source>
</evidence>
<dbReference type="PROSITE" id="PS50110">
    <property type="entry name" value="RESPONSE_REGULATORY"/>
    <property type="match status" value="1"/>
</dbReference>
<dbReference type="SMART" id="SM00388">
    <property type="entry name" value="HisKA"/>
    <property type="match status" value="1"/>
</dbReference>
<evidence type="ECO:0000256" key="2">
    <source>
        <dbReference type="ARBA" id="ARBA00012438"/>
    </source>
</evidence>
<dbReference type="InterPro" id="IPR001789">
    <property type="entry name" value="Sig_transdc_resp-reg_receiver"/>
</dbReference>
<feature type="domain" description="Response regulatory" evidence="9">
    <location>
        <begin position="17"/>
        <end position="132"/>
    </location>
</feature>
<reference evidence="10 11" key="1">
    <citation type="journal article" date="2020" name="ISME J.">
        <title>Comparative genomics reveals insights into cyanobacterial evolution and habitat adaptation.</title>
        <authorList>
            <person name="Chen M.Y."/>
            <person name="Teng W.K."/>
            <person name="Zhao L."/>
            <person name="Hu C.X."/>
            <person name="Zhou Y.K."/>
            <person name="Han B.P."/>
            <person name="Song L.R."/>
            <person name="Shu W.S."/>
        </authorList>
    </citation>
    <scope>NUCLEOTIDE SEQUENCE [LARGE SCALE GENOMIC DNA]</scope>
    <source>
        <strain evidence="10 11">FACHB-159</strain>
    </source>
</reference>
<dbReference type="PANTHER" id="PTHR43047:SF72">
    <property type="entry name" value="OSMOSENSING HISTIDINE PROTEIN KINASE SLN1"/>
    <property type="match status" value="1"/>
</dbReference>
<comment type="catalytic activity">
    <reaction evidence="1">
        <text>ATP + protein L-histidine = ADP + protein N-phospho-L-histidine.</text>
        <dbReference type="EC" id="2.7.13.3"/>
    </reaction>
</comment>
<evidence type="ECO:0000259" key="8">
    <source>
        <dbReference type="PROSITE" id="PS50109"/>
    </source>
</evidence>
<evidence type="ECO:0000313" key="10">
    <source>
        <dbReference type="EMBL" id="MBD2733021.1"/>
    </source>
</evidence>
<dbReference type="CDD" id="cd17534">
    <property type="entry name" value="REC_DC-like"/>
    <property type="match status" value="1"/>
</dbReference>
<evidence type="ECO:0000256" key="7">
    <source>
        <dbReference type="PROSITE-ProRule" id="PRU00169"/>
    </source>
</evidence>
<dbReference type="EC" id="2.7.13.3" evidence="2"/>
<evidence type="ECO:0000259" key="9">
    <source>
        <dbReference type="PROSITE" id="PS50110"/>
    </source>
</evidence>
<dbReference type="SUPFAM" id="SSF52172">
    <property type="entry name" value="CheY-like"/>
    <property type="match status" value="1"/>
</dbReference>
<dbReference type="Pfam" id="PF00512">
    <property type="entry name" value="HisKA"/>
    <property type="match status" value="1"/>
</dbReference>
<protein>
    <recommendedName>
        <fullName evidence="2">histidine kinase</fullName>
        <ecNumber evidence="2">2.7.13.3</ecNumber>
    </recommendedName>
</protein>
<dbReference type="SMART" id="SM00448">
    <property type="entry name" value="REC"/>
    <property type="match status" value="1"/>
</dbReference>
<feature type="domain" description="Histidine kinase" evidence="8">
    <location>
        <begin position="156"/>
        <end position="403"/>
    </location>
</feature>
<dbReference type="RefSeq" id="WP_190953771.1">
    <property type="nucleotide sequence ID" value="NZ_JACJTU010000002.1"/>
</dbReference>
<feature type="modified residue" description="4-aspartylphosphate" evidence="7">
    <location>
        <position position="67"/>
    </location>
</feature>
<evidence type="ECO:0000256" key="1">
    <source>
        <dbReference type="ARBA" id="ARBA00000085"/>
    </source>
</evidence>
<evidence type="ECO:0000256" key="5">
    <source>
        <dbReference type="ARBA" id="ARBA00022777"/>
    </source>
</evidence>
<evidence type="ECO:0000313" key="11">
    <source>
        <dbReference type="Proteomes" id="UP000637383"/>
    </source>
</evidence>
<keyword evidence="11" id="KW-1185">Reference proteome</keyword>
<dbReference type="SMART" id="SM00387">
    <property type="entry name" value="HATPase_c"/>
    <property type="match status" value="1"/>
</dbReference>
<proteinExistence type="predicted"/>
<dbReference type="CDD" id="cd00082">
    <property type="entry name" value="HisKA"/>
    <property type="match status" value="1"/>
</dbReference>
<dbReference type="SUPFAM" id="SSF47384">
    <property type="entry name" value="Homodimeric domain of signal transducing histidine kinase"/>
    <property type="match status" value="1"/>
</dbReference>
<dbReference type="InterPro" id="IPR011006">
    <property type="entry name" value="CheY-like_superfamily"/>
</dbReference>
<dbReference type="Pfam" id="PF02518">
    <property type="entry name" value="HATPase_c"/>
    <property type="match status" value="1"/>
</dbReference>
<accession>A0ABR8K2Q7</accession>
<name>A0ABR8K2Q7_9NOSO</name>
<keyword evidence="6" id="KW-0902">Two-component regulatory system</keyword>